<evidence type="ECO:0000256" key="6">
    <source>
        <dbReference type="SAM" id="SignalP"/>
    </source>
</evidence>
<evidence type="ECO:0000313" key="9">
    <source>
        <dbReference type="Proteomes" id="UP000184386"/>
    </source>
</evidence>
<dbReference type="InterPro" id="IPR030678">
    <property type="entry name" value="Peptide/Ni-bd"/>
</dbReference>
<reference evidence="8 9" key="1">
    <citation type="submission" date="2016-11" db="EMBL/GenBank/DDBJ databases">
        <authorList>
            <person name="Jaros S."/>
            <person name="Januszkiewicz K."/>
            <person name="Wedrychowicz H."/>
        </authorList>
    </citation>
    <scope>NUCLEOTIDE SEQUENCE [LARGE SCALE GENOMIC DNA]</scope>
    <source>
        <strain evidence="8 9">DSM 15929</strain>
    </source>
</reference>
<dbReference type="RefSeq" id="WP_073273752.1">
    <property type="nucleotide sequence ID" value="NZ_FRAC01000007.1"/>
</dbReference>
<accession>A0A1M6MSE2</accession>
<proteinExistence type="inferred from homology"/>
<dbReference type="GO" id="GO:0015833">
    <property type="term" value="P:peptide transport"/>
    <property type="evidence" value="ECO:0007669"/>
    <property type="project" value="TreeGrafter"/>
</dbReference>
<feature type="chain" id="PRO_5013314230" evidence="6">
    <location>
        <begin position="21"/>
        <end position="567"/>
    </location>
</feature>
<sequence length="567" mass="62256">MKRRLSILLALIMVAAMVLGACGKSDNNSGSNNGNSGKNNTSDNSGDGGSSTGGKEKQLIAEIGPNPETIDPALNSAVDGGNMLLFAFDCLLNVDKDNKIIPGAAEKYETSKDGLKWTFYLRKDLKWSDGSPLTAKDFVYSWKRVADPATAAPYSETVLGMVKGYDKAAKGDVDALAVSAPDDTTFVVELSHPCVYFDKLAAFATLSPVNQATIEKNGDSWATKPESYIGNGPFYIKEWVPSSYILFAKNENYRDKDSIKLDSIKLLLMEDPNAAYSAYNKQDSESPLMIKDVPTAEIPSLSGNPEFHIEPLLGTYYVDLNNTLPQFSDSKVRQALSLAIDRKYVAETLMQGTYTAATNFVGTSVADWDGSAFMANANGGKPYINNDDYEGNLAKAKQLLADAGYPDGKGFPVIKYSINDAGYHKVVAQYLQQAWKKLGITVNVDVVEWASFTPMRRAGDYESSRDGWVFDYNDASNILDLMVSTNGNNNAKYSNPAYDELMQKAAVEKDAKTRSGYLHKAEDLVMSDTAVIPIAYYNEFYLQSPKVTGSWHSPYGYWYFQYADITE</sequence>
<evidence type="ECO:0000256" key="1">
    <source>
        <dbReference type="ARBA" id="ARBA00004196"/>
    </source>
</evidence>
<dbReference type="Gene3D" id="3.90.76.10">
    <property type="entry name" value="Dipeptide-binding Protein, Domain 1"/>
    <property type="match status" value="1"/>
</dbReference>
<name>A0A1M6MSE2_9FIRM</name>
<organism evidence="8 9">
    <name type="scientific">Anaerocolumna jejuensis DSM 15929</name>
    <dbReference type="NCBI Taxonomy" id="1121322"/>
    <lineage>
        <taxon>Bacteria</taxon>
        <taxon>Bacillati</taxon>
        <taxon>Bacillota</taxon>
        <taxon>Clostridia</taxon>
        <taxon>Lachnospirales</taxon>
        <taxon>Lachnospiraceae</taxon>
        <taxon>Anaerocolumna</taxon>
    </lineage>
</organism>
<keyword evidence="4 6" id="KW-0732">Signal</keyword>
<dbReference type="FunFam" id="3.10.105.10:FF:000001">
    <property type="entry name" value="Oligopeptide ABC transporter, oligopeptide-binding protein"/>
    <property type="match status" value="1"/>
</dbReference>
<protein>
    <submittedName>
        <fullName evidence="8">Oligopeptide transport system substrate-binding protein</fullName>
    </submittedName>
</protein>
<keyword evidence="9" id="KW-1185">Reference proteome</keyword>
<evidence type="ECO:0000256" key="2">
    <source>
        <dbReference type="ARBA" id="ARBA00005695"/>
    </source>
</evidence>
<feature type="region of interest" description="Disordered" evidence="5">
    <location>
        <begin position="27"/>
        <end position="55"/>
    </location>
</feature>
<keyword evidence="3" id="KW-0813">Transport</keyword>
<dbReference type="GO" id="GO:0030288">
    <property type="term" value="C:outer membrane-bounded periplasmic space"/>
    <property type="evidence" value="ECO:0007669"/>
    <property type="project" value="UniProtKB-ARBA"/>
</dbReference>
<dbReference type="InterPro" id="IPR039424">
    <property type="entry name" value="SBP_5"/>
</dbReference>
<dbReference type="PANTHER" id="PTHR30290">
    <property type="entry name" value="PERIPLASMIC BINDING COMPONENT OF ABC TRANSPORTER"/>
    <property type="match status" value="1"/>
</dbReference>
<dbReference type="Pfam" id="PF00496">
    <property type="entry name" value="SBP_bac_5"/>
    <property type="match status" value="1"/>
</dbReference>
<evidence type="ECO:0000256" key="5">
    <source>
        <dbReference type="SAM" id="MobiDB-lite"/>
    </source>
</evidence>
<evidence type="ECO:0000259" key="7">
    <source>
        <dbReference type="Pfam" id="PF00496"/>
    </source>
</evidence>
<dbReference type="GO" id="GO:1904680">
    <property type="term" value="F:peptide transmembrane transporter activity"/>
    <property type="evidence" value="ECO:0007669"/>
    <property type="project" value="TreeGrafter"/>
</dbReference>
<dbReference type="AlphaFoldDB" id="A0A1M6MSE2"/>
<dbReference type="Gene3D" id="3.40.190.10">
    <property type="entry name" value="Periplasmic binding protein-like II"/>
    <property type="match status" value="1"/>
</dbReference>
<evidence type="ECO:0000256" key="4">
    <source>
        <dbReference type="ARBA" id="ARBA00022729"/>
    </source>
</evidence>
<dbReference type="CDD" id="cd08504">
    <property type="entry name" value="PBP2_OppA"/>
    <property type="match status" value="1"/>
</dbReference>
<dbReference type="GO" id="GO:0043190">
    <property type="term" value="C:ATP-binding cassette (ABC) transporter complex"/>
    <property type="evidence" value="ECO:0007669"/>
    <property type="project" value="InterPro"/>
</dbReference>
<dbReference type="FunFam" id="3.90.76.10:FF:000001">
    <property type="entry name" value="Oligopeptide ABC transporter substrate-binding protein"/>
    <property type="match status" value="1"/>
</dbReference>
<dbReference type="SUPFAM" id="SSF53850">
    <property type="entry name" value="Periplasmic binding protein-like II"/>
    <property type="match status" value="1"/>
</dbReference>
<comment type="similarity">
    <text evidence="2">Belongs to the bacterial solute-binding protein 5 family.</text>
</comment>
<dbReference type="InterPro" id="IPR000914">
    <property type="entry name" value="SBP_5_dom"/>
</dbReference>
<dbReference type="PANTHER" id="PTHR30290:SF10">
    <property type="entry name" value="PERIPLASMIC OLIGOPEPTIDE-BINDING PROTEIN-RELATED"/>
    <property type="match status" value="1"/>
</dbReference>
<gene>
    <name evidence="8" type="ORF">SAMN02745136_01151</name>
</gene>
<dbReference type="PROSITE" id="PS51257">
    <property type="entry name" value="PROKAR_LIPOPROTEIN"/>
    <property type="match status" value="1"/>
</dbReference>
<dbReference type="Proteomes" id="UP000184386">
    <property type="component" value="Unassembled WGS sequence"/>
</dbReference>
<feature type="domain" description="Solute-binding protein family 5" evidence="7">
    <location>
        <begin position="99"/>
        <end position="490"/>
    </location>
</feature>
<dbReference type="EMBL" id="FRAC01000007">
    <property type="protein sequence ID" value="SHJ86364.1"/>
    <property type="molecule type" value="Genomic_DNA"/>
</dbReference>
<feature type="signal peptide" evidence="6">
    <location>
        <begin position="1"/>
        <end position="20"/>
    </location>
</feature>
<comment type="subcellular location">
    <subcellularLocation>
        <location evidence="1">Cell envelope</location>
    </subcellularLocation>
</comment>
<feature type="compositionally biased region" description="Low complexity" evidence="5">
    <location>
        <begin position="27"/>
        <end position="45"/>
    </location>
</feature>
<dbReference type="PIRSF" id="PIRSF002741">
    <property type="entry name" value="MppA"/>
    <property type="match status" value="1"/>
</dbReference>
<evidence type="ECO:0000313" key="8">
    <source>
        <dbReference type="EMBL" id="SHJ86364.1"/>
    </source>
</evidence>
<dbReference type="STRING" id="1121322.SAMN02745136_01151"/>
<dbReference type="Gene3D" id="3.10.105.10">
    <property type="entry name" value="Dipeptide-binding Protein, Domain 3"/>
    <property type="match status" value="1"/>
</dbReference>
<dbReference type="OrthoDB" id="9801912at2"/>
<evidence type="ECO:0000256" key="3">
    <source>
        <dbReference type="ARBA" id="ARBA00022448"/>
    </source>
</evidence>